<organism evidence="1 2">
    <name type="scientific">Pleuronectes platessa</name>
    <name type="common">European plaice</name>
    <dbReference type="NCBI Taxonomy" id="8262"/>
    <lineage>
        <taxon>Eukaryota</taxon>
        <taxon>Metazoa</taxon>
        <taxon>Chordata</taxon>
        <taxon>Craniata</taxon>
        <taxon>Vertebrata</taxon>
        <taxon>Euteleostomi</taxon>
        <taxon>Actinopterygii</taxon>
        <taxon>Neopterygii</taxon>
        <taxon>Teleostei</taxon>
        <taxon>Neoteleostei</taxon>
        <taxon>Acanthomorphata</taxon>
        <taxon>Carangaria</taxon>
        <taxon>Pleuronectiformes</taxon>
        <taxon>Pleuronectoidei</taxon>
        <taxon>Pleuronectidae</taxon>
        <taxon>Pleuronectes</taxon>
    </lineage>
</organism>
<gene>
    <name evidence="1" type="ORF">PLEPLA_LOCUS16899</name>
</gene>
<protein>
    <submittedName>
        <fullName evidence="1">Uncharacterized protein</fullName>
    </submittedName>
</protein>
<comment type="caution">
    <text evidence="1">The sequence shown here is derived from an EMBL/GenBank/DDBJ whole genome shotgun (WGS) entry which is preliminary data.</text>
</comment>
<evidence type="ECO:0000313" key="1">
    <source>
        <dbReference type="EMBL" id="CAB1428924.1"/>
    </source>
</evidence>
<name>A0A9N7UER2_PLEPL</name>
<sequence length="117" mass="12893">MGGLQPIPADFEQETLDMSPVHHRVDIQRQQQFTLTFTPTGDLQSPGYMSLDFIPGPEQTEEQGKYELSKDNRDSEAVMCDGRDQMRSSAMASSEEFVCAERESAVCVKSGAGEALS</sequence>
<dbReference type="EMBL" id="CADEAL010001101">
    <property type="protein sequence ID" value="CAB1428924.1"/>
    <property type="molecule type" value="Genomic_DNA"/>
</dbReference>
<proteinExistence type="predicted"/>
<dbReference type="Proteomes" id="UP001153269">
    <property type="component" value="Unassembled WGS sequence"/>
</dbReference>
<reference evidence="1" key="1">
    <citation type="submission" date="2020-03" db="EMBL/GenBank/DDBJ databases">
        <authorList>
            <person name="Weist P."/>
        </authorList>
    </citation>
    <scope>NUCLEOTIDE SEQUENCE</scope>
</reference>
<dbReference type="AlphaFoldDB" id="A0A9N7UER2"/>
<accession>A0A9N7UER2</accession>
<evidence type="ECO:0000313" key="2">
    <source>
        <dbReference type="Proteomes" id="UP001153269"/>
    </source>
</evidence>
<keyword evidence="2" id="KW-1185">Reference proteome</keyword>